<keyword evidence="2" id="KW-1185">Reference proteome</keyword>
<evidence type="ECO:0008006" key="3">
    <source>
        <dbReference type="Google" id="ProtNLM"/>
    </source>
</evidence>
<dbReference type="Proteomes" id="UP001516400">
    <property type="component" value="Unassembled WGS sequence"/>
</dbReference>
<feature type="non-terminal residue" evidence="1">
    <location>
        <position position="112"/>
    </location>
</feature>
<dbReference type="EMBL" id="JABFTP020000185">
    <property type="protein sequence ID" value="KAL3286221.1"/>
    <property type="molecule type" value="Genomic_DNA"/>
</dbReference>
<dbReference type="AlphaFoldDB" id="A0ABD2P614"/>
<evidence type="ECO:0000313" key="1">
    <source>
        <dbReference type="EMBL" id="KAL3286221.1"/>
    </source>
</evidence>
<name>A0ABD2P614_9CUCU</name>
<accession>A0ABD2P614</accession>
<comment type="caution">
    <text evidence="1">The sequence shown here is derived from an EMBL/GenBank/DDBJ whole genome shotgun (WGS) entry which is preliminary data.</text>
</comment>
<evidence type="ECO:0000313" key="2">
    <source>
        <dbReference type="Proteomes" id="UP001516400"/>
    </source>
</evidence>
<protein>
    <recommendedName>
        <fullName evidence="3">Tick transposon</fullName>
    </recommendedName>
</protein>
<feature type="non-terminal residue" evidence="1">
    <location>
        <position position="1"/>
    </location>
</feature>
<sequence>DKARFAVLGDFNVDILVESEAALAFRSLVEVFGVILSINEHTRITETSSSCLDNVITNVGCEATVVEEHLSDHSAQRVVLDYEGPPQGGPKNHKVRVINENIMRAFKEKLSE</sequence>
<reference evidence="1 2" key="1">
    <citation type="journal article" date="2021" name="BMC Biol.">
        <title>Horizontally acquired antibacterial genes associated with adaptive radiation of ladybird beetles.</title>
        <authorList>
            <person name="Li H.S."/>
            <person name="Tang X.F."/>
            <person name="Huang Y.H."/>
            <person name="Xu Z.Y."/>
            <person name="Chen M.L."/>
            <person name="Du X.Y."/>
            <person name="Qiu B.Y."/>
            <person name="Chen P.T."/>
            <person name="Zhang W."/>
            <person name="Slipinski A."/>
            <person name="Escalona H.E."/>
            <person name="Waterhouse R.M."/>
            <person name="Zwick A."/>
            <person name="Pang H."/>
        </authorList>
    </citation>
    <scope>NUCLEOTIDE SEQUENCE [LARGE SCALE GENOMIC DNA]</scope>
    <source>
        <strain evidence="1">SYSU2018</strain>
    </source>
</reference>
<proteinExistence type="predicted"/>
<gene>
    <name evidence="1" type="ORF">HHI36_000732</name>
</gene>
<organism evidence="1 2">
    <name type="scientific">Cryptolaemus montrouzieri</name>
    <dbReference type="NCBI Taxonomy" id="559131"/>
    <lineage>
        <taxon>Eukaryota</taxon>
        <taxon>Metazoa</taxon>
        <taxon>Ecdysozoa</taxon>
        <taxon>Arthropoda</taxon>
        <taxon>Hexapoda</taxon>
        <taxon>Insecta</taxon>
        <taxon>Pterygota</taxon>
        <taxon>Neoptera</taxon>
        <taxon>Endopterygota</taxon>
        <taxon>Coleoptera</taxon>
        <taxon>Polyphaga</taxon>
        <taxon>Cucujiformia</taxon>
        <taxon>Coccinelloidea</taxon>
        <taxon>Coccinellidae</taxon>
        <taxon>Scymninae</taxon>
        <taxon>Scymnini</taxon>
        <taxon>Cryptolaemus</taxon>
    </lineage>
</organism>